<gene>
    <name evidence="2" type="ORF">BD310DRAFT_930332</name>
</gene>
<dbReference type="EMBL" id="ML145143">
    <property type="protein sequence ID" value="TBU56949.1"/>
    <property type="molecule type" value="Genomic_DNA"/>
</dbReference>
<protein>
    <submittedName>
        <fullName evidence="2">Uncharacterized protein</fullName>
    </submittedName>
</protein>
<proteinExistence type="predicted"/>
<dbReference type="Proteomes" id="UP000292082">
    <property type="component" value="Unassembled WGS sequence"/>
</dbReference>
<reference evidence="2 3" key="1">
    <citation type="submission" date="2019-01" db="EMBL/GenBank/DDBJ databases">
        <title>Draft genome sequences of three monokaryotic isolates of the white-rot basidiomycete fungus Dichomitus squalens.</title>
        <authorList>
            <consortium name="DOE Joint Genome Institute"/>
            <person name="Lopez S.C."/>
            <person name="Andreopoulos B."/>
            <person name="Pangilinan J."/>
            <person name="Lipzen A."/>
            <person name="Riley R."/>
            <person name="Ahrendt S."/>
            <person name="Ng V."/>
            <person name="Barry K."/>
            <person name="Daum C."/>
            <person name="Grigoriev I.V."/>
            <person name="Hilden K.S."/>
            <person name="Makela M.R."/>
            <person name="de Vries R.P."/>
        </authorList>
    </citation>
    <scope>NUCLEOTIDE SEQUENCE [LARGE SCALE GENOMIC DNA]</scope>
    <source>
        <strain evidence="2 3">CBS 464.89</strain>
    </source>
</reference>
<organism evidence="2 3">
    <name type="scientific">Dichomitus squalens</name>
    <dbReference type="NCBI Taxonomy" id="114155"/>
    <lineage>
        <taxon>Eukaryota</taxon>
        <taxon>Fungi</taxon>
        <taxon>Dikarya</taxon>
        <taxon>Basidiomycota</taxon>
        <taxon>Agaricomycotina</taxon>
        <taxon>Agaricomycetes</taxon>
        <taxon>Polyporales</taxon>
        <taxon>Polyporaceae</taxon>
        <taxon>Dichomitus</taxon>
    </lineage>
</organism>
<feature type="region of interest" description="Disordered" evidence="1">
    <location>
        <begin position="14"/>
        <end position="41"/>
    </location>
</feature>
<evidence type="ECO:0000313" key="2">
    <source>
        <dbReference type="EMBL" id="TBU56949.1"/>
    </source>
</evidence>
<evidence type="ECO:0000256" key="1">
    <source>
        <dbReference type="SAM" id="MobiDB-lite"/>
    </source>
</evidence>
<feature type="region of interest" description="Disordered" evidence="1">
    <location>
        <begin position="56"/>
        <end position="99"/>
    </location>
</feature>
<keyword evidence="3" id="KW-1185">Reference proteome</keyword>
<evidence type="ECO:0000313" key="3">
    <source>
        <dbReference type="Proteomes" id="UP000292082"/>
    </source>
</evidence>
<feature type="compositionally biased region" description="Low complexity" evidence="1">
    <location>
        <begin position="17"/>
        <end position="28"/>
    </location>
</feature>
<dbReference type="AlphaFoldDB" id="A0A4Q9PRC9"/>
<sequence>MKLRSQIFTPGLYLPWRSTRSPSPAAPSTRKRDPRSQRPARLARFHHRRFRTSPGLRLCTQPTTCPQASRRGRVLWPTDEQRPSPMHHAQDSVRPPWRPDADVGHTLRSAVRRWESLHERGCMLQSEILTALMEGEVPIWVQQIQERAI</sequence>
<accession>A0A4Q9PRC9</accession>
<name>A0A4Q9PRC9_9APHY</name>